<dbReference type="RefSeq" id="WP_096828104.1">
    <property type="nucleotide sequence ID" value="NZ_NXIB02000209.1"/>
</dbReference>
<accession>A0A2G4EUZ0</accession>
<dbReference type="EMBL" id="NXIB02000209">
    <property type="protein sequence ID" value="PHX53362.1"/>
    <property type="molecule type" value="Genomic_DNA"/>
</dbReference>
<dbReference type="SUPFAM" id="SSF53254">
    <property type="entry name" value="Phosphoglycerate mutase-like"/>
    <property type="match status" value="1"/>
</dbReference>
<dbReference type="Proteomes" id="UP000226442">
    <property type="component" value="Unassembled WGS sequence"/>
</dbReference>
<dbReference type="InterPro" id="IPR013078">
    <property type="entry name" value="His_Pase_superF_clade-1"/>
</dbReference>
<dbReference type="OrthoDB" id="9782128at2"/>
<dbReference type="Gene3D" id="3.40.50.1240">
    <property type="entry name" value="Phosphoglycerate mutase-like"/>
    <property type="match status" value="1"/>
</dbReference>
<dbReference type="InterPro" id="IPR029033">
    <property type="entry name" value="His_PPase_superfam"/>
</dbReference>
<dbReference type="AlphaFoldDB" id="A0A2G4EUZ0"/>
<comment type="caution">
    <text evidence="1">The sequence shown here is derived from an EMBL/GenBank/DDBJ whole genome shotgun (WGS) entry which is preliminary data.</text>
</comment>
<evidence type="ECO:0000313" key="2">
    <source>
        <dbReference type="Proteomes" id="UP000226442"/>
    </source>
</evidence>
<name>A0A2G4EUZ0_9CYAN</name>
<gene>
    <name evidence="1" type="ORF">CP500_021900</name>
</gene>
<sequence>MSQTVWIARHGNRIDFVNPDWFLTAEHRYDPHLSEDGHVQAKQLAKRLKGERISHIFASPFLRTVQTANYAAEALDLPLKLEWGLCEWLNPEWMTEMPETMSVEALCQRFPRIDASYKGGIANYPETGEACLKRAGETAKRLAAEFPEDILLVGHGASVLGTAIGLAGGVETEINASLCCLVKVVQNEGEWSIALNGDTSHLTDTETLVRFN</sequence>
<proteinExistence type="predicted"/>
<reference evidence="1" key="1">
    <citation type="submission" date="2017-10" db="EMBL/GenBank/DDBJ databases">
        <title>Draft genome sequence of the planktic cyanobacteria Tychonema bourrellyi isolated from alpine lentic freshwater.</title>
        <authorList>
            <person name="Tett A."/>
            <person name="Armanini F."/>
            <person name="Asnicar F."/>
            <person name="Boscaini A."/>
            <person name="Pasolli E."/>
            <person name="Zolfo M."/>
            <person name="Donati C."/>
            <person name="Salmaso N."/>
            <person name="Segata N."/>
        </authorList>
    </citation>
    <scope>NUCLEOTIDE SEQUENCE</scope>
    <source>
        <strain evidence="1">FEM_GT703</strain>
    </source>
</reference>
<dbReference type="CDD" id="cd07067">
    <property type="entry name" value="HP_PGM_like"/>
    <property type="match status" value="1"/>
</dbReference>
<dbReference type="PANTHER" id="PTHR16469:SF27">
    <property type="entry name" value="UBIQUITIN-ASSOCIATED AND SH3 DOMAIN-CONTAINING BA-RELATED"/>
    <property type="match status" value="1"/>
</dbReference>
<keyword evidence="2" id="KW-1185">Reference proteome</keyword>
<organism evidence="1 2">
    <name type="scientific">Tychonema bourrellyi FEM_GT703</name>
    <dbReference type="NCBI Taxonomy" id="2040638"/>
    <lineage>
        <taxon>Bacteria</taxon>
        <taxon>Bacillati</taxon>
        <taxon>Cyanobacteriota</taxon>
        <taxon>Cyanophyceae</taxon>
        <taxon>Oscillatoriophycideae</taxon>
        <taxon>Oscillatoriales</taxon>
        <taxon>Microcoleaceae</taxon>
        <taxon>Tychonema</taxon>
    </lineage>
</organism>
<protein>
    <submittedName>
        <fullName evidence="1">Histidine phosphatase family protein</fullName>
    </submittedName>
</protein>
<dbReference type="InterPro" id="IPR051710">
    <property type="entry name" value="Phosphatase_SH3-domain"/>
</dbReference>
<dbReference type="Pfam" id="PF00300">
    <property type="entry name" value="His_Phos_1"/>
    <property type="match status" value="1"/>
</dbReference>
<dbReference type="SMART" id="SM00855">
    <property type="entry name" value="PGAM"/>
    <property type="match status" value="1"/>
</dbReference>
<dbReference type="PANTHER" id="PTHR16469">
    <property type="entry name" value="UBIQUITIN-ASSOCIATED AND SH3 DOMAIN-CONTAINING BA-RELATED"/>
    <property type="match status" value="1"/>
</dbReference>
<evidence type="ECO:0000313" key="1">
    <source>
        <dbReference type="EMBL" id="PHX53362.1"/>
    </source>
</evidence>